<evidence type="ECO:0000256" key="1">
    <source>
        <dbReference type="ARBA" id="ARBA00004141"/>
    </source>
</evidence>
<name>A0A1C7PBZ5_9BACT</name>
<keyword evidence="12" id="KW-0594">Phospholipid biosynthesis</keyword>
<evidence type="ECO:0000256" key="9">
    <source>
        <dbReference type="ARBA" id="ARBA00022989"/>
    </source>
</evidence>
<feature type="transmembrane region" description="Helical" evidence="17">
    <location>
        <begin position="6"/>
        <end position="25"/>
    </location>
</feature>
<comment type="subcellular location">
    <subcellularLocation>
        <location evidence="1">Membrane</location>
        <topology evidence="1">Multi-pass membrane protein</topology>
    </subcellularLocation>
</comment>
<dbReference type="KEGG" id="agl:PYTT_2286"/>
<organism evidence="18 19">
    <name type="scientific">Akkermansia glycaniphila</name>
    <dbReference type="NCBI Taxonomy" id="1679444"/>
    <lineage>
        <taxon>Bacteria</taxon>
        <taxon>Pseudomonadati</taxon>
        <taxon>Verrucomicrobiota</taxon>
        <taxon>Verrucomicrobiia</taxon>
        <taxon>Verrucomicrobiales</taxon>
        <taxon>Akkermansiaceae</taxon>
        <taxon>Akkermansia</taxon>
    </lineage>
</organism>
<reference evidence="19" key="1">
    <citation type="submission" date="2016-09" db="EMBL/GenBank/DDBJ databases">
        <authorList>
            <person name="Koehorst J."/>
        </authorList>
    </citation>
    <scope>NUCLEOTIDE SEQUENCE [LARGE SCALE GENOMIC DNA]</scope>
</reference>
<evidence type="ECO:0000256" key="2">
    <source>
        <dbReference type="ARBA" id="ARBA00005042"/>
    </source>
</evidence>
<evidence type="ECO:0000256" key="5">
    <source>
        <dbReference type="ARBA" id="ARBA00014944"/>
    </source>
</evidence>
<feature type="transmembrane region" description="Helical" evidence="17">
    <location>
        <begin position="137"/>
        <end position="160"/>
    </location>
</feature>
<comment type="pathway">
    <text evidence="2">Phospholipid metabolism; phosphatidylglycerol biosynthesis; phosphatidylglycerol from CDP-diacylglycerol: step 1/2.</text>
</comment>
<dbReference type="GO" id="GO:0046474">
    <property type="term" value="P:glycerophospholipid biosynthetic process"/>
    <property type="evidence" value="ECO:0007669"/>
    <property type="project" value="TreeGrafter"/>
</dbReference>
<dbReference type="PROSITE" id="PS00379">
    <property type="entry name" value="CDP_ALCOHOL_P_TRANSF"/>
    <property type="match status" value="1"/>
</dbReference>
<feature type="transmembrane region" description="Helical" evidence="17">
    <location>
        <begin position="172"/>
        <end position="190"/>
    </location>
</feature>
<dbReference type="InterPro" id="IPR000462">
    <property type="entry name" value="CDP-OH_P_trans"/>
</dbReference>
<dbReference type="InterPro" id="IPR048254">
    <property type="entry name" value="CDP_ALCOHOL_P_TRANSF_CS"/>
</dbReference>
<comment type="similarity">
    <text evidence="3 16">Belongs to the CDP-alcohol phosphatidyltransferase class-I family.</text>
</comment>
<evidence type="ECO:0000313" key="18">
    <source>
        <dbReference type="EMBL" id="SEH98322.1"/>
    </source>
</evidence>
<dbReference type="OrthoDB" id="9796672at2"/>
<dbReference type="InterPro" id="IPR043130">
    <property type="entry name" value="CDP-OH_PTrfase_TM_dom"/>
</dbReference>
<evidence type="ECO:0000256" key="16">
    <source>
        <dbReference type="RuleBase" id="RU003750"/>
    </source>
</evidence>
<dbReference type="Gene3D" id="1.20.120.1760">
    <property type="match status" value="1"/>
</dbReference>
<evidence type="ECO:0000256" key="12">
    <source>
        <dbReference type="ARBA" id="ARBA00023209"/>
    </source>
</evidence>
<dbReference type="PIRSF" id="PIRSF000847">
    <property type="entry name" value="Phos_ph_gly_syn"/>
    <property type="match status" value="1"/>
</dbReference>
<keyword evidence="6" id="KW-0444">Lipid biosynthesis</keyword>
<evidence type="ECO:0000256" key="13">
    <source>
        <dbReference type="ARBA" id="ARBA00023264"/>
    </source>
</evidence>
<dbReference type="Proteomes" id="UP000176204">
    <property type="component" value="Chromosome I"/>
</dbReference>
<evidence type="ECO:0000256" key="8">
    <source>
        <dbReference type="ARBA" id="ARBA00022692"/>
    </source>
</evidence>
<dbReference type="Pfam" id="PF01066">
    <property type="entry name" value="CDP-OH_P_transf"/>
    <property type="match status" value="1"/>
</dbReference>
<dbReference type="GO" id="GO:0016020">
    <property type="term" value="C:membrane"/>
    <property type="evidence" value="ECO:0007669"/>
    <property type="project" value="UniProtKB-SubCell"/>
</dbReference>
<dbReference type="InterPro" id="IPR004570">
    <property type="entry name" value="Phosphatidylglycerol_P_synth"/>
</dbReference>
<evidence type="ECO:0000256" key="15">
    <source>
        <dbReference type="NCBIfam" id="TIGR00560"/>
    </source>
</evidence>
<evidence type="ECO:0000256" key="6">
    <source>
        <dbReference type="ARBA" id="ARBA00022516"/>
    </source>
</evidence>
<dbReference type="InterPro" id="IPR050324">
    <property type="entry name" value="CDP-alcohol_PTase-I"/>
</dbReference>
<dbReference type="GO" id="GO:0008444">
    <property type="term" value="F:CDP-diacylglycerol-glycerol-3-phosphate 3-phosphatidyltransferase activity"/>
    <property type="evidence" value="ECO:0007669"/>
    <property type="project" value="UniProtKB-UniRule"/>
</dbReference>
<dbReference type="PATRIC" id="fig|1679444.3.peg.626"/>
<comment type="catalytic activity">
    <reaction evidence="14">
        <text>a CDP-1,2-diacyl-sn-glycerol + sn-glycerol 3-phosphate = a 1,2-diacyl-sn-glycero-3-phospho-(1'-sn-glycero-3'-phosphate) + CMP + H(+)</text>
        <dbReference type="Rhea" id="RHEA:12593"/>
        <dbReference type="ChEBI" id="CHEBI:15378"/>
        <dbReference type="ChEBI" id="CHEBI:57597"/>
        <dbReference type="ChEBI" id="CHEBI:58332"/>
        <dbReference type="ChEBI" id="CHEBI:60110"/>
        <dbReference type="ChEBI" id="CHEBI:60377"/>
        <dbReference type="EC" id="2.7.8.5"/>
    </reaction>
</comment>
<evidence type="ECO:0000256" key="7">
    <source>
        <dbReference type="ARBA" id="ARBA00022679"/>
    </source>
</evidence>
<keyword evidence="11 17" id="KW-0472">Membrane</keyword>
<dbReference type="NCBIfam" id="TIGR00560">
    <property type="entry name" value="pgsA"/>
    <property type="match status" value="1"/>
</dbReference>
<keyword evidence="13" id="KW-1208">Phospholipid metabolism</keyword>
<accession>A0A1C7PBZ5</accession>
<dbReference type="PANTHER" id="PTHR14269">
    <property type="entry name" value="CDP-DIACYLGLYCEROL--GLYCEROL-3-PHOSPHATE 3-PHOSPHATIDYLTRANSFERASE-RELATED"/>
    <property type="match status" value="1"/>
</dbReference>
<feature type="transmembrane region" description="Helical" evidence="17">
    <location>
        <begin position="79"/>
        <end position="104"/>
    </location>
</feature>
<evidence type="ECO:0000313" key="19">
    <source>
        <dbReference type="Proteomes" id="UP000176204"/>
    </source>
</evidence>
<keyword evidence="19" id="KW-1185">Reference proteome</keyword>
<feature type="transmembrane region" description="Helical" evidence="17">
    <location>
        <begin position="32"/>
        <end position="54"/>
    </location>
</feature>
<evidence type="ECO:0000256" key="10">
    <source>
        <dbReference type="ARBA" id="ARBA00023098"/>
    </source>
</evidence>
<keyword evidence="7 16" id="KW-0808">Transferase</keyword>
<dbReference type="PANTHER" id="PTHR14269:SF62">
    <property type="entry name" value="CDP-DIACYLGLYCEROL--GLYCEROL-3-PHOSPHATE 3-PHOSPHATIDYLTRANSFERASE 1, CHLOROPLASTIC"/>
    <property type="match status" value="1"/>
</dbReference>
<proteinExistence type="inferred from homology"/>
<evidence type="ECO:0000256" key="4">
    <source>
        <dbReference type="ARBA" id="ARBA00013170"/>
    </source>
</evidence>
<keyword evidence="9 17" id="KW-1133">Transmembrane helix</keyword>
<dbReference type="STRING" id="1679444.PYTT_2286"/>
<evidence type="ECO:0000256" key="17">
    <source>
        <dbReference type="SAM" id="Phobius"/>
    </source>
</evidence>
<dbReference type="AlphaFoldDB" id="A0A1C7PBZ5"/>
<protein>
    <recommendedName>
        <fullName evidence="5 15">CDP-diacylglycerol--glycerol-3-phosphate 3-phosphatidyltransferase</fullName>
        <ecNumber evidence="4 15">2.7.8.5</ecNumber>
    </recommendedName>
</protein>
<sequence length="197" mass="21691">MFNLPNSITLARIALVVVFTVALSLEMSGIRLAGISGNVIALYAFVLAAVSDWLDGYLARKLGMVTTFGKLIDPLADKILVSAAFIFLTTTGQCPFWVTALIICREFLVTGLRQIAQDKGVIMAADWTGKWKTAFQLAFCTQCLIVIAYGSCACQPFAFFTQGVSGEYTYQITLWGSVLLTVWSGLHYCIQSWKFLR</sequence>
<dbReference type="RefSeq" id="WP_067775943.1">
    <property type="nucleotide sequence ID" value="NZ_JACVVN010000012.1"/>
</dbReference>
<dbReference type="EMBL" id="LT629973">
    <property type="protein sequence ID" value="SEH98322.1"/>
    <property type="molecule type" value="Genomic_DNA"/>
</dbReference>
<keyword evidence="8 17" id="KW-0812">Transmembrane</keyword>
<evidence type="ECO:0000256" key="3">
    <source>
        <dbReference type="ARBA" id="ARBA00010441"/>
    </source>
</evidence>
<evidence type="ECO:0000256" key="14">
    <source>
        <dbReference type="ARBA" id="ARBA00048586"/>
    </source>
</evidence>
<keyword evidence="10" id="KW-0443">Lipid metabolism</keyword>
<evidence type="ECO:0000256" key="11">
    <source>
        <dbReference type="ARBA" id="ARBA00023136"/>
    </source>
</evidence>
<dbReference type="EC" id="2.7.8.5" evidence="4 15"/>
<gene>
    <name evidence="18" type="ORF">PYTT_2286</name>
</gene>